<dbReference type="PANTHER" id="PTHR23289:SF2">
    <property type="entry name" value="CYTOCHROME C OXIDASE ASSEMBLY PROTEIN COX15 HOMOLOG"/>
    <property type="match status" value="1"/>
</dbReference>
<dbReference type="EMBL" id="QPMM01000004">
    <property type="protein sequence ID" value="RFS23550.1"/>
    <property type="molecule type" value="Genomic_DNA"/>
</dbReference>
<dbReference type="AlphaFoldDB" id="A0A3E1YC21"/>
<dbReference type="InterPro" id="IPR023754">
    <property type="entry name" value="HemeA_Synthase_type2"/>
</dbReference>
<feature type="transmembrane region" description="Helical" evidence="12">
    <location>
        <begin position="207"/>
        <end position="231"/>
    </location>
</feature>
<dbReference type="HAMAP" id="MF_01665">
    <property type="entry name" value="HemeA_synth_type2"/>
    <property type="match status" value="1"/>
</dbReference>
<comment type="caution">
    <text evidence="13">The sequence shown here is derived from an EMBL/GenBank/DDBJ whole genome shotgun (WGS) entry which is preliminary data.</text>
</comment>
<sequence>MKALDLELENIRNRSNRPVAIWLYIGVGMLIIQVLLGGITRLTGSGLSITEWQPLLGAFPPMNEAAWEKAFEGYKQIAQYKYLNNHFTISDFKAIYFWEWLHRDWARLMGIVFIVPFIYFLIKRKINASMINPMIILFVLGGLQGLIGWIMVASGLNDENLYVSHIRLAIHFISALVLLAYVFWFALKLSIPDTEILFVPKLKKLNIWLLSLLVIQLIYGAFMAGIHAALAANTWPDINGSWIPKGALTDIFHNAIAIQFIHRGLAYLITILVAIWWWQSGQTPRESLLHKTRYLPLLLVLLQVLLGVLTLLNSQVKIPISYAILHQAVGMLLLLSLIWTMYLSKRSSKSLALNL</sequence>
<keyword evidence="14" id="KW-1185">Reference proteome</keyword>
<dbReference type="GO" id="GO:0016020">
    <property type="term" value="C:membrane"/>
    <property type="evidence" value="ECO:0007669"/>
    <property type="project" value="UniProtKB-SubCell"/>
</dbReference>
<keyword evidence="9 12" id="KW-0472">Membrane</keyword>
<comment type="cofactor">
    <cofactor evidence="1">
        <name>heme b</name>
        <dbReference type="ChEBI" id="CHEBI:60344"/>
    </cofactor>
</comment>
<protein>
    <submittedName>
        <fullName evidence="13">Heme A synthase</fullName>
    </submittedName>
</protein>
<gene>
    <name evidence="13" type="ORF">DVR12_09880</name>
</gene>
<accession>A0A3E1YC21</accession>
<evidence type="ECO:0000256" key="12">
    <source>
        <dbReference type="SAM" id="Phobius"/>
    </source>
</evidence>
<feature type="transmembrane region" description="Helical" evidence="12">
    <location>
        <begin position="324"/>
        <end position="343"/>
    </location>
</feature>
<dbReference type="OrthoDB" id="9793156at2"/>
<feature type="transmembrane region" description="Helical" evidence="12">
    <location>
        <begin position="294"/>
        <end position="312"/>
    </location>
</feature>
<dbReference type="Pfam" id="PF02628">
    <property type="entry name" value="COX15-CtaA"/>
    <property type="match status" value="1"/>
</dbReference>
<name>A0A3E1YC21_9BACT</name>
<dbReference type="InterPro" id="IPR003780">
    <property type="entry name" value="COX15/CtaA_fam"/>
</dbReference>
<evidence type="ECO:0000256" key="5">
    <source>
        <dbReference type="ARBA" id="ARBA00022989"/>
    </source>
</evidence>
<keyword evidence="3 12" id="KW-0812">Transmembrane</keyword>
<keyword evidence="4" id="KW-0479">Metal-binding</keyword>
<feature type="transmembrane region" description="Helical" evidence="12">
    <location>
        <begin position="105"/>
        <end position="122"/>
    </location>
</feature>
<evidence type="ECO:0000256" key="1">
    <source>
        <dbReference type="ARBA" id="ARBA00001970"/>
    </source>
</evidence>
<comment type="catalytic activity">
    <reaction evidence="11">
        <text>Fe(II)-heme o + 2 A + H2O = Fe(II)-heme a + 2 AH2</text>
        <dbReference type="Rhea" id="RHEA:63388"/>
        <dbReference type="ChEBI" id="CHEBI:13193"/>
        <dbReference type="ChEBI" id="CHEBI:15377"/>
        <dbReference type="ChEBI" id="CHEBI:17499"/>
        <dbReference type="ChEBI" id="CHEBI:60530"/>
        <dbReference type="ChEBI" id="CHEBI:61715"/>
        <dbReference type="EC" id="1.17.99.9"/>
    </reaction>
    <physiologicalReaction direction="left-to-right" evidence="11">
        <dbReference type="Rhea" id="RHEA:63389"/>
    </physiologicalReaction>
</comment>
<evidence type="ECO:0000256" key="2">
    <source>
        <dbReference type="ARBA" id="ARBA00004141"/>
    </source>
</evidence>
<keyword evidence="7" id="KW-0408">Iron</keyword>
<feature type="transmembrane region" description="Helical" evidence="12">
    <location>
        <begin position="134"/>
        <end position="156"/>
    </location>
</feature>
<dbReference type="GO" id="GO:0120547">
    <property type="term" value="F:heme A synthase activity"/>
    <property type="evidence" value="ECO:0007669"/>
    <property type="project" value="UniProtKB-EC"/>
</dbReference>
<dbReference type="GO" id="GO:0016653">
    <property type="term" value="F:oxidoreductase activity, acting on NAD(P)H, heme protein as acceptor"/>
    <property type="evidence" value="ECO:0007669"/>
    <property type="project" value="TreeGrafter"/>
</dbReference>
<keyword evidence="8" id="KW-0350">Heme biosynthesis</keyword>
<feature type="transmembrane region" description="Helical" evidence="12">
    <location>
        <begin position="168"/>
        <end position="187"/>
    </location>
</feature>
<evidence type="ECO:0000313" key="13">
    <source>
        <dbReference type="EMBL" id="RFS23550.1"/>
    </source>
</evidence>
<evidence type="ECO:0000313" key="14">
    <source>
        <dbReference type="Proteomes" id="UP000260644"/>
    </source>
</evidence>
<reference evidence="13 14" key="1">
    <citation type="submission" date="2018-07" db="EMBL/GenBank/DDBJ databases">
        <title>Chitinophaga K2CV101002-2 sp. nov., isolated from a monsoon evergreen broad-leaved forest soil.</title>
        <authorList>
            <person name="Lv Y."/>
        </authorList>
    </citation>
    <scope>NUCLEOTIDE SEQUENCE [LARGE SCALE GENOMIC DNA]</scope>
    <source>
        <strain evidence="13 14">GDMCC 1.1288</strain>
    </source>
</reference>
<evidence type="ECO:0000256" key="9">
    <source>
        <dbReference type="ARBA" id="ARBA00023136"/>
    </source>
</evidence>
<evidence type="ECO:0000256" key="6">
    <source>
        <dbReference type="ARBA" id="ARBA00023002"/>
    </source>
</evidence>
<organism evidence="13 14">
    <name type="scientific">Chitinophaga silvatica</name>
    <dbReference type="NCBI Taxonomy" id="2282649"/>
    <lineage>
        <taxon>Bacteria</taxon>
        <taxon>Pseudomonadati</taxon>
        <taxon>Bacteroidota</taxon>
        <taxon>Chitinophagia</taxon>
        <taxon>Chitinophagales</taxon>
        <taxon>Chitinophagaceae</taxon>
        <taxon>Chitinophaga</taxon>
    </lineage>
</organism>
<comment type="subcellular location">
    <subcellularLocation>
        <location evidence="2">Membrane</location>
        <topology evidence="2">Multi-pass membrane protein</topology>
    </subcellularLocation>
</comment>
<evidence type="ECO:0000256" key="4">
    <source>
        <dbReference type="ARBA" id="ARBA00022723"/>
    </source>
</evidence>
<evidence type="ECO:0000256" key="11">
    <source>
        <dbReference type="ARBA" id="ARBA00048044"/>
    </source>
</evidence>
<dbReference type="GO" id="GO:0006784">
    <property type="term" value="P:heme A biosynthetic process"/>
    <property type="evidence" value="ECO:0007669"/>
    <property type="project" value="InterPro"/>
</dbReference>
<keyword evidence="6" id="KW-0560">Oxidoreductase</keyword>
<dbReference type="Proteomes" id="UP000260644">
    <property type="component" value="Unassembled WGS sequence"/>
</dbReference>
<dbReference type="GO" id="GO:0046872">
    <property type="term" value="F:metal ion binding"/>
    <property type="evidence" value="ECO:0007669"/>
    <property type="project" value="UniProtKB-KW"/>
</dbReference>
<proteinExistence type="inferred from homology"/>
<evidence type="ECO:0000256" key="8">
    <source>
        <dbReference type="ARBA" id="ARBA00023133"/>
    </source>
</evidence>
<evidence type="ECO:0000256" key="10">
    <source>
        <dbReference type="ARBA" id="ARBA00044501"/>
    </source>
</evidence>
<dbReference type="RefSeq" id="WP_116975741.1">
    <property type="nucleotide sequence ID" value="NZ_QPMM01000004.1"/>
</dbReference>
<evidence type="ECO:0000256" key="7">
    <source>
        <dbReference type="ARBA" id="ARBA00023004"/>
    </source>
</evidence>
<dbReference type="PANTHER" id="PTHR23289">
    <property type="entry name" value="CYTOCHROME C OXIDASE ASSEMBLY PROTEIN COX15"/>
    <property type="match status" value="1"/>
</dbReference>
<evidence type="ECO:0000256" key="3">
    <source>
        <dbReference type="ARBA" id="ARBA00022692"/>
    </source>
</evidence>
<comment type="pathway">
    <text evidence="10">Porphyrin-containing compound metabolism; heme A biosynthesis; heme A from heme O: step 1/1.</text>
</comment>
<keyword evidence="5 12" id="KW-1133">Transmembrane helix</keyword>
<feature type="transmembrane region" description="Helical" evidence="12">
    <location>
        <begin position="251"/>
        <end position="278"/>
    </location>
</feature>
<feature type="transmembrane region" description="Helical" evidence="12">
    <location>
        <begin position="21"/>
        <end position="39"/>
    </location>
</feature>